<dbReference type="Proteomes" id="UP000091820">
    <property type="component" value="Unassembled WGS sequence"/>
</dbReference>
<name>A0A1A9W0M4_9MUSC</name>
<accession>A0A1A9W0M4</accession>
<organism evidence="2 3">
    <name type="scientific">Glossina brevipalpis</name>
    <dbReference type="NCBI Taxonomy" id="37001"/>
    <lineage>
        <taxon>Eukaryota</taxon>
        <taxon>Metazoa</taxon>
        <taxon>Ecdysozoa</taxon>
        <taxon>Arthropoda</taxon>
        <taxon>Hexapoda</taxon>
        <taxon>Insecta</taxon>
        <taxon>Pterygota</taxon>
        <taxon>Neoptera</taxon>
        <taxon>Endopterygota</taxon>
        <taxon>Diptera</taxon>
        <taxon>Brachycera</taxon>
        <taxon>Muscomorpha</taxon>
        <taxon>Hippoboscoidea</taxon>
        <taxon>Glossinidae</taxon>
        <taxon>Glossina</taxon>
    </lineage>
</organism>
<feature type="transmembrane region" description="Helical" evidence="1">
    <location>
        <begin position="50"/>
        <end position="74"/>
    </location>
</feature>
<keyword evidence="1" id="KW-0812">Transmembrane</keyword>
<reference evidence="2" key="2">
    <citation type="submission" date="2020-05" db="UniProtKB">
        <authorList>
            <consortium name="EnsemblMetazoa"/>
        </authorList>
    </citation>
    <scope>IDENTIFICATION</scope>
    <source>
        <strain evidence="2">IAEA</strain>
    </source>
</reference>
<dbReference type="AlphaFoldDB" id="A0A1A9W0M4"/>
<keyword evidence="3" id="KW-1185">Reference proteome</keyword>
<keyword evidence="1" id="KW-1133">Transmembrane helix</keyword>
<sequence length="120" mass="13789">MKKVNSFLSYCVSIKDVPKAYIKDKGKFIVPLIAVKEKNHSISCVLFCNVFTFSVIDLSNCILCVEIFLLLLLLRAAVMMSTYTQTPAMRHFYECHKNNATQRKQLKIIKKQSVKQEGRP</sequence>
<protein>
    <submittedName>
        <fullName evidence="2">Uncharacterized protein</fullName>
    </submittedName>
</protein>
<evidence type="ECO:0000313" key="2">
    <source>
        <dbReference type="EnsemblMetazoa" id="GBRI002098-PA"/>
    </source>
</evidence>
<reference evidence="3" key="1">
    <citation type="submission" date="2014-03" db="EMBL/GenBank/DDBJ databases">
        <authorList>
            <person name="Aksoy S."/>
            <person name="Warren W."/>
            <person name="Wilson R.K."/>
        </authorList>
    </citation>
    <scope>NUCLEOTIDE SEQUENCE [LARGE SCALE GENOMIC DNA]</scope>
    <source>
        <strain evidence="3">IAEA</strain>
    </source>
</reference>
<keyword evidence="1" id="KW-0472">Membrane</keyword>
<dbReference type="VEuPathDB" id="VectorBase:GBRI002098"/>
<proteinExistence type="predicted"/>
<evidence type="ECO:0000256" key="1">
    <source>
        <dbReference type="SAM" id="Phobius"/>
    </source>
</evidence>
<evidence type="ECO:0000313" key="3">
    <source>
        <dbReference type="Proteomes" id="UP000091820"/>
    </source>
</evidence>
<dbReference type="EnsemblMetazoa" id="GBRI002098-RA">
    <property type="protein sequence ID" value="GBRI002098-PA"/>
    <property type="gene ID" value="GBRI002098"/>
</dbReference>